<evidence type="ECO:0000313" key="1">
    <source>
        <dbReference type="EMBL" id="KYD21218.1"/>
    </source>
</evidence>
<proteinExistence type="predicted"/>
<accession>A0A150M9N8</accession>
<comment type="caution">
    <text evidence="1">The sequence shown here is derived from an EMBL/GenBank/DDBJ whole genome shotgun (WGS) entry which is preliminary data.</text>
</comment>
<evidence type="ECO:0000313" key="2">
    <source>
        <dbReference type="Proteomes" id="UP000075683"/>
    </source>
</evidence>
<name>A0A150M9N8_9BACI</name>
<reference evidence="1 2" key="1">
    <citation type="submission" date="2016-01" db="EMBL/GenBank/DDBJ databases">
        <title>Draft Genome Sequences of Seven Thermophilic Sporeformers Isolated from Foods.</title>
        <authorList>
            <person name="Berendsen E.M."/>
            <person name="Wells-Bennik M.H."/>
            <person name="Krawcyk A.O."/>
            <person name="De Jong A."/>
            <person name="Holsappel S."/>
            <person name="Eijlander R.T."/>
            <person name="Kuipers O.P."/>
        </authorList>
    </citation>
    <scope>NUCLEOTIDE SEQUENCE [LARGE SCALE GENOMIC DNA]</scope>
    <source>
        <strain evidence="1 2">B4135</strain>
    </source>
</reference>
<dbReference type="EMBL" id="LQYT01000021">
    <property type="protein sequence ID" value="KYD21218.1"/>
    <property type="molecule type" value="Genomic_DNA"/>
</dbReference>
<organism evidence="1 2">
    <name type="scientific">Caldibacillus debilis</name>
    <dbReference type="NCBI Taxonomy" id="301148"/>
    <lineage>
        <taxon>Bacteria</taxon>
        <taxon>Bacillati</taxon>
        <taxon>Bacillota</taxon>
        <taxon>Bacilli</taxon>
        <taxon>Bacillales</taxon>
        <taxon>Bacillaceae</taxon>
        <taxon>Caldibacillus</taxon>
    </lineage>
</organism>
<gene>
    <name evidence="1" type="ORF">B4135_0553</name>
</gene>
<protein>
    <submittedName>
        <fullName evidence="1">Uncharacterized protein</fullName>
    </submittedName>
</protein>
<dbReference type="STRING" id="301148.B4135_0553"/>
<dbReference type="Proteomes" id="UP000075683">
    <property type="component" value="Unassembled WGS sequence"/>
</dbReference>
<dbReference type="AlphaFoldDB" id="A0A150M9N8"/>
<sequence length="195" mass="21845">MIMVVLEATKKFATHKMDKFRFEGEISITFFKYFVSLNIIIYEMETEKGRASHRGGAHISVRGTAGLPPKPDGNRPAYGGAKEWGLPVFRKRDSEKMEIDRFTGGILPRVKLPDSEKMVIDRLWRTRKKGSSLFGTGFPFVLSGGERHAEDNGFRGKSAFGHRRKKRTVILLRLGGVPIGVHGTLPRTCCKGPII</sequence>